<dbReference type="PANTHER" id="PTHR43611">
    <property type="entry name" value="ALPHA-D-GLUCOSE 1-PHOSPHATE PHOSPHATASE"/>
    <property type="match status" value="1"/>
</dbReference>
<proteinExistence type="predicted"/>
<reference evidence="1" key="1">
    <citation type="submission" date="2021-01" db="EMBL/GenBank/DDBJ databases">
        <title>Paracoccus amoyensis sp. nov., isolated from the surface seawater along the coast of Xiamen Island, China.</title>
        <authorList>
            <person name="Lyu L."/>
        </authorList>
    </citation>
    <scope>NUCLEOTIDE SEQUENCE</scope>
    <source>
        <strain evidence="1">MJ17</strain>
    </source>
</reference>
<gene>
    <name evidence="1" type="ORF">JJJ17_07665</name>
</gene>
<dbReference type="RefSeq" id="WP_200685126.1">
    <property type="nucleotide sequence ID" value="NZ_JAEPRQ010000002.1"/>
</dbReference>
<comment type="caution">
    <text evidence="1">The sequence shown here is derived from an EMBL/GenBank/DDBJ whole genome shotgun (WGS) entry which is preliminary data.</text>
</comment>
<dbReference type="PRINTS" id="PR00413">
    <property type="entry name" value="HADHALOGNASE"/>
</dbReference>
<evidence type="ECO:0000313" key="1">
    <source>
        <dbReference type="EMBL" id="MBK4215798.1"/>
    </source>
</evidence>
<name>A0A934SDP6_9RHOB</name>
<dbReference type="InterPro" id="IPR006439">
    <property type="entry name" value="HAD-SF_hydro_IA"/>
</dbReference>
<evidence type="ECO:0000313" key="2">
    <source>
        <dbReference type="Proteomes" id="UP000640485"/>
    </source>
</evidence>
<dbReference type="Gene3D" id="3.40.50.1000">
    <property type="entry name" value="HAD superfamily/HAD-like"/>
    <property type="match status" value="1"/>
</dbReference>
<dbReference type="Proteomes" id="UP000640485">
    <property type="component" value="Unassembled WGS sequence"/>
</dbReference>
<dbReference type="InterPro" id="IPR023214">
    <property type="entry name" value="HAD_sf"/>
</dbReference>
<dbReference type="NCBIfam" id="TIGR01509">
    <property type="entry name" value="HAD-SF-IA-v3"/>
    <property type="match status" value="1"/>
</dbReference>
<dbReference type="PANTHER" id="PTHR43611:SF3">
    <property type="entry name" value="FLAVIN MONONUCLEOTIDE HYDROLASE 1, CHLOROPLATIC"/>
    <property type="match status" value="1"/>
</dbReference>
<dbReference type="SFLD" id="SFLDS00003">
    <property type="entry name" value="Haloacid_Dehalogenase"/>
    <property type="match status" value="1"/>
</dbReference>
<dbReference type="NCBIfam" id="TIGR01549">
    <property type="entry name" value="HAD-SF-IA-v1"/>
    <property type="match status" value="1"/>
</dbReference>
<dbReference type="Pfam" id="PF00702">
    <property type="entry name" value="Hydrolase"/>
    <property type="match status" value="1"/>
</dbReference>
<dbReference type="CDD" id="cd02603">
    <property type="entry name" value="HAD_sEH-N_like"/>
    <property type="match status" value="1"/>
</dbReference>
<sequence length="200" mass="22447">MKHIVFDLGQVLIHWDPVHAFSDHFDDHDATRQWFDKIGFNDWNRAQDGGRSFADGLAHARKQHGDLADPLTGYLNGFPHTITQPVPGTWELADELKASGHRLFAITNWGAETWDAATRQYPRLLDLFEDIVISGVEGILKPEAAIYLRLCERNGLRAEDCIFIDDSRANADGARQVGMDGIHFSDAAQLREDLRARGIG</sequence>
<organism evidence="1 2">
    <name type="scientific">Paracoccus caeni</name>
    <dbReference type="NCBI Taxonomy" id="657651"/>
    <lineage>
        <taxon>Bacteria</taxon>
        <taxon>Pseudomonadati</taxon>
        <taxon>Pseudomonadota</taxon>
        <taxon>Alphaproteobacteria</taxon>
        <taxon>Rhodobacterales</taxon>
        <taxon>Paracoccaceae</taxon>
        <taxon>Paracoccus</taxon>
    </lineage>
</organism>
<keyword evidence="2" id="KW-1185">Reference proteome</keyword>
<dbReference type="EMBL" id="JAEPRQ010000002">
    <property type="protein sequence ID" value="MBK4215798.1"/>
    <property type="molecule type" value="Genomic_DNA"/>
</dbReference>
<dbReference type="AlphaFoldDB" id="A0A934SDP6"/>
<dbReference type="SFLD" id="SFLDG01129">
    <property type="entry name" value="C1.5:_HAD__Beta-PGM__Phosphata"/>
    <property type="match status" value="1"/>
</dbReference>
<dbReference type="SUPFAM" id="SSF56784">
    <property type="entry name" value="HAD-like"/>
    <property type="match status" value="1"/>
</dbReference>
<protein>
    <submittedName>
        <fullName evidence="1">HAD family phosphatase</fullName>
    </submittedName>
</protein>
<accession>A0A934SDP6</accession>
<dbReference type="InterPro" id="IPR036412">
    <property type="entry name" value="HAD-like_sf"/>
</dbReference>